<reference evidence="1" key="1">
    <citation type="submission" date="2014-12" db="EMBL/GenBank/DDBJ databases">
        <title>Insight into the proteome of Arion vulgaris.</title>
        <authorList>
            <person name="Aradska J."/>
            <person name="Bulat T."/>
            <person name="Smidak R."/>
            <person name="Sarate P."/>
            <person name="Gangsoo J."/>
            <person name="Sialana F."/>
            <person name="Bilban M."/>
            <person name="Lubec G."/>
        </authorList>
    </citation>
    <scope>NUCLEOTIDE SEQUENCE</scope>
    <source>
        <tissue evidence="1">Skin</tissue>
    </source>
</reference>
<feature type="non-terminal residue" evidence="1">
    <location>
        <position position="1"/>
    </location>
</feature>
<protein>
    <submittedName>
        <fullName evidence="1">Uncharacterized protein</fullName>
    </submittedName>
</protein>
<organism evidence="1">
    <name type="scientific">Arion vulgaris</name>
    <dbReference type="NCBI Taxonomy" id="1028688"/>
    <lineage>
        <taxon>Eukaryota</taxon>
        <taxon>Metazoa</taxon>
        <taxon>Spiralia</taxon>
        <taxon>Lophotrochozoa</taxon>
        <taxon>Mollusca</taxon>
        <taxon>Gastropoda</taxon>
        <taxon>Heterobranchia</taxon>
        <taxon>Euthyneura</taxon>
        <taxon>Panpulmonata</taxon>
        <taxon>Eupulmonata</taxon>
        <taxon>Stylommatophora</taxon>
        <taxon>Helicina</taxon>
        <taxon>Arionoidea</taxon>
        <taxon>Arionidae</taxon>
        <taxon>Arion</taxon>
    </lineage>
</organism>
<proteinExistence type="predicted"/>
<name>A0A0B6Y207_9EUPU</name>
<dbReference type="AlphaFoldDB" id="A0A0B6Y207"/>
<sequence length="71" mass="8006">PQLWCSHVHANYFWNEICLHTRPTTSPQASASNHSSRKVQCSLTTGWLILPGPCCIQIPNITTDEIVPYLE</sequence>
<dbReference type="EMBL" id="HACG01003293">
    <property type="protein sequence ID" value="CEK50158.1"/>
    <property type="molecule type" value="Transcribed_RNA"/>
</dbReference>
<accession>A0A0B6Y207</accession>
<gene>
    <name evidence="1" type="primary">ORF10016</name>
</gene>
<evidence type="ECO:0000313" key="1">
    <source>
        <dbReference type="EMBL" id="CEK50158.1"/>
    </source>
</evidence>